<gene>
    <name evidence="1" type="ORF">BBU118A_0875</name>
</gene>
<name>A0A7U8EX85_BORBG</name>
<dbReference type="AlphaFoldDB" id="A0A7U8EX85"/>
<protein>
    <submittedName>
        <fullName evidence="1">Uncharacterized protein</fullName>
    </submittedName>
</protein>
<proteinExistence type="predicted"/>
<evidence type="ECO:0000313" key="1">
    <source>
        <dbReference type="EMBL" id="EEG98625.1"/>
    </source>
</evidence>
<dbReference type="Proteomes" id="UP000006208">
    <property type="component" value="Unassembled WGS sequence"/>
</dbReference>
<dbReference type="EMBL" id="ABGI02000008">
    <property type="protein sequence ID" value="EEG98625.1"/>
    <property type="molecule type" value="Genomic_DNA"/>
</dbReference>
<reference evidence="1 2" key="1">
    <citation type="submission" date="2009-03" db="EMBL/GenBank/DDBJ databases">
        <authorList>
            <person name="Fraser-Liggett C.M."/>
            <person name="Mongodin E.F."/>
            <person name="Casjens B."/>
            <person name="Dunn J."/>
            <person name="Luft B."/>
            <person name="Qiu W."/>
            <person name="Schutzer S."/>
            <person name="Sebastian Y."/>
        </authorList>
    </citation>
    <scope>NUCLEOTIDE SEQUENCE [LARGE SCALE GENOMIC DNA]</scope>
    <source>
        <strain evidence="1 2">118a</strain>
    </source>
</reference>
<organism evidence="1 2">
    <name type="scientific">Borreliella burgdorferi 118a</name>
    <dbReference type="NCBI Taxonomy" id="476210"/>
    <lineage>
        <taxon>Bacteria</taxon>
        <taxon>Pseudomonadati</taxon>
        <taxon>Spirochaetota</taxon>
        <taxon>Spirochaetia</taxon>
        <taxon>Spirochaetales</taxon>
        <taxon>Borreliaceae</taxon>
        <taxon>Borreliella</taxon>
    </lineage>
</organism>
<accession>A0A7U8EX85</accession>
<evidence type="ECO:0000313" key="2">
    <source>
        <dbReference type="Proteomes" id="UP000006208"/>
    </source>
</evidence>
<sequence length="85" mass="10299">MKTLYFFILGLISINLIQDFFTYDYVKEGYKLLWIGYKEDLEKILTKDDQYPNERIFYRRIASNTNERTMISTLSPKNYYCVSIK</sequence>
<comment type="caution">
    <text evidence="1">The sequence shown here is derived from an EMBL/GenBank/DDBJ whole genome shotgun (WGS) entry which is preliminary data.</text>
</comment>